<reference evidence="1 2" key="1">
    <citation type="submission" date="2022-02" db="EMBL/GenBank/DDBJ databases">
        <title>The genome sequence of Shewanella sp. 3B26.</title>
        <authorList>
            <person name="Du J."/>
        </authorList>
    </citation>
    <scope>NUCLEOTIDE SEQUENCE [LARGE SCALE GENOMIC DNA]</scope>
    <source>
        <strain evidence="1 2">3B26</strain>
    </source>
</reference>
<organism evidence="1 2">
    <name type="scientific">Shewanella zhuhaiensis</name>
    <dbReference type="NCBI Taxonomy" id="2919576"/>
    <lineage>
        <taxon>Bacteria</taxon>
        <taxon>Pseudomonadati</taxon>
        <taxon>Pseudomonadota</taxon>
        <taxon>Gammaproteobacteria</taxon>
        <taxon>Alteromonadales</taxon>
        <taxon>Shewanellaceae</taxon>
        <taxon>Shewanella</taxon>
    </lineage>
</organism>
<keyword evidence="2" id="KW-1185">Reference proteome</keyword>
<dbReference type="RefSeq" id="WP_240590587.1">
    <property type="nucleotide sequence ID" value="NZ_JAKUDL010000002.1"/>
</dbReference>
<name>A0AAJ1BHZ8_9GAMM</name>
<gene>
    <name evidence="1" type="ORF">MJ923_07735</name>
</gene>
<dbReference type="Proteomes" id="UP001297581">
    <property type="component" value="Unassembled WGS sequence"/>
</dbReference>
<protein>
    <submittedName>
        <fullName evidence="1">Uncharacterized protein</fullName>
    </submittedName>
</protein>
<dbReference type="AlphaFoldDB" id="A0AAJ1BHZ8"/>
<accession>A0AAJ1BHZ8</accession>
<proteinExistence type="predicted"/>
<sequence length="99" mass="11026">MSHGLKSADMRHLLRHFRTHKQALVFECSLKPLGANELRRVTLSLGALDCLYWQALGNGENNLAKGIRRLVVKSYANHPIRVAFAASELQDTTAKKEAA</sequence>
<evidence type="ECO:0000313" key="1">
    <source>
        <dbReference type="EMBL" id="MCH4294194.1"/>
    </source>
</evidence>
<dbReference type="EMBL" id="JAKUDL010000002">
    <property type="protein sequence ID" value="MCH4294194.1"/>
    <property type="molecule type" value="Genomic_DNA"/>
</dbReference>
<comment type="caution">
    <text evidence="1">The sequence shown here is derived from an EMBL/GenBank/DDBJ whole genome shotgun (WGS) entry which is preliminary data.</text>
</comment>
<evidence type="ECO:0000313" key="2">
    <source>
        <dbReference type="Proteomes" id="UP001297581"/>
    </source>
</evidence>